<dbReference type="WBParaSite" id="SVE_0597300.1">
    <property type="protein sequence ID" value="SVE_0597300.1"/>
    <property type="gene ID" value="SVE_0597300"/>
</dbReference>
<evidence type="ECO:0000313" key="2">
    <source>
        <dbReference type="WBParaSite" id="SVE_0597300.1"/>
    </source>
</evidence>
<sequence>MLHRRAVTPFHHVEVDQWKEFENTTINYNGLQLSSRIIAISGDNQFLQLLHGYKLNWRNMDTNNCRCCFVDGEN</sequence>
<evidence type="ECO:0000313" key="1">
    <source>
        <dbReference type="Proteomes" id="UP000035680"/>
    </source>
</evidence>
<reference evidence="2" key="2">
    <citation type="submission" date="2015-08" db="UniProtKB">
        <authorList>
            <consortium name="WormBaseParasite"/>
        </authorList>
    </citation>
    <scope>IDENTIFICATION</scope>
</reference>
<keyword evidence="1" id="KW-1185">Reference proteome</keyword>
<dbReference type="AlphaFoldDB" id="A0A0K0FAW7"/>
<proteinExistence type="predicted"/>
<protein>
    <submittedName>
        <fullName evidence="2">Ovule protein</fullName>
    </submittedName>
</protein>
<reference evidence="1" key="1">
    <citation type="submission" date="2014-07" db="EMBL/GenBank/DDBJ databases">
        <authorList>
            <person name="Martin A.A"/>
            <person name="De Silva N."/>
        </authorList>
    </citation>
    <scope>NUCLEOTIDE SEQUENCE</scope>
</reference>
<dbReference type="Proteomes" id="UP000035680">
    <property type="component" value="Unassembled WGS sequence"/>
</dbReference>
<name>A0A0K0FAW7_STRVS</name>
<organism evidence="1 2">
    <name type="scientific">Strongyloides venezuelensis</name>
    <name type="common">Threadworm</name>
    <dbReference type="NCBI Taxonomy" id="75913"/>
    <lineage>
        <taxon>Eukaryota</taxon>
        <taxon>Metazoa</taxon>
        <taxon>Ecdysozoa</taxon>
        <taxon>Nematoda</taxon>
        <taxon>Chromadorea</taxon>
        <taxon>Rhabditida</taxon>
        <taxon>Tylenchina</taxon>
        <taxon>Panagrolaimomorpha</taxon>
        <taxon>Strongyloidoidea</taxon>
        <taxon>Strongyloididae</taxon>
        <taxon>Strongyloides</taxon>
    </lineage>
</organism>
<accession>A0A0K0FAW7</accession>